<evidence type="ECO:0008006" key="4">
    <source>
        <dbReference type="Google" id="ProtNLM"/>
    </source>
</evidence>
<accession>A0A8F9XMV3</accession>
<evidence type="ECO:0000313" key="2">
    <source>
        <dbReference type="EMBL" id="QYM80469.1"/>
    </source>
</evidence>
<reference evidence="2" key="1">
    <citation type="submission" date="2021-08" db="EMBL/GenBank/DDBJ databases">
        <title>Genome of a novel bacterium of the phylum Verrucomicrobia, Oleiharenicola sp. KSB-15.</title>
        <authorList>
            <person name="Chung J.-H."/>
            <person name="Ahn J.-H."/>
            <person name="Yoon Y."/>
            <person name="Kim D.-Y."/>
            <person name="An S.-H."/>
            <person name="Park I."/>
            <person name="Yeon J."/>
        </authorList>
    </citation>
    <scope>NUCLEOTIDE SEQUENCE</scope>
    <source>
        <strain evidence="2">KSB-15</strain>
    </source>
</reference>
<dbReference type="RefSeq" id="WP_220165696.1">
    <property type="nucleotide sequence ID" value="NZ_CP080507.1"/>
</dbReference>
<gene>
    <name evidence="2" type="ORF">K0B96_07645</name>
</gene>
<evidence type="ECO:0000256" key="1">
    <source>
        <dbReference type="SAM" id="Phobius"/>
    </source>
</evidence>
<feature type="transmembrane region" description="Helical" evidence="1">
    <location>
        <begin position="88"/>
        <end position="108"/>
    </location>
</feature>
<protein>
    <recommendedName>
        <fullName evidence="4">Dolichyl-phosphate-mannose-protein mannosyltransferase</fullName>
    </recommendedName>
</protein>
<keyword evidence="1" id="KW-0812">Transmembrane</keyword>
<feature type="transmembrane region" description="Helical" evidence="1">
    <location>
        <begin position="370"/>
        <end position="389"/>
    </location>
</feature>
<keyword evidence="1" id="KW-0472">Membrane</keyword>
<name>A0A8F9XMV3_9BACT</name>
<evidence type="ECO:0000313" key="3">
    <source>
        <dbReference type="Proteomes" id="UP000825051"/>
    </source>
</evidence>
<dbReference type="AlphaFoldDB" id="A0A8F9XMV3"/>
<sequence length="414" mass="43704">MTLPSSVVAAKGYLALGIAGFFALVLFVGSQRRPAFFDEPAHLRQATEFAPAPTLHDWLTNNDSSAAGPLSPLLFVTMGVRTIERPPLFRIPNLILLAAITATLAAYLRRQPVPRPLAGALAMLALPPIWVCSGLALTEIPAMMGVAAALYAADRVGAIEDEKNAETALPVGWLAMLAAGIVVASCGRQTYLAILPALAVIAVRRRADLIPVGAAFGVGIIPIAAVMVAWGGLAPPLLRSWSEGLAPTHAVVALCYSGGIAFWLAPRLFQSHWRGATVSALVAIGLNMAGLGVHLTLFTSAQRFLGHPQLSAIAEAILAAVLIGAGAAWVFAVLSEILRRPSRMFIAGALGVLLLCASCMAIKHQFSSRYIGMAAPFFISMLAPWMGFGRWGCMRLAVGMLARFAVLASYFRFA</sequence>
<feature type="transmembrane region" description="Helical" evidence="1">
    <location>
        <begin position="344"/>
        <end position="364"/>
    </location>
</feature>
<feature type="transmembrane region" description="Helical" evidence="1">
    <location>
        <begin position="209"/>
        <end position="233"/>
    </location>
</feature>
<feature type="transmembrane region" description="Helical" evidence="1">
    <location>
        <begin position="245"/>
        <end position="265"/>
    </location>
</feature>
<feature type="transmembrane region" description="Helical" evidence="1">
    <location>
        <begin position="310"/>
        <end position="332"/>
    </location>
</feature>
<dbReference type="Proteomes" id="UP000825051">
    <property type="component" value="Chromosome"/>
</dbReference>
<feature type="transmembrane region" description="Helical" evidence="1">
    <location>
        <begin position="120"/>
        <end position="153"/>
    </location>
</feature>
<proteinExistence type="predicted"/>
<feature type="transmembrane region" description="Helical" evidence="1">
    <location>
        <begin position="12"/>
        <end position="30"/>
    </location>
</feature>
<organism evidence="2 3">
    <name type="scientific">Horticoccus luteus</name>
    <dbReference type="NCBI Taxonomy" id="2862869"/>
    <lineage>
        <taxon>Bacteria</taxon>
        <taxon>Pseudomonadati</taxon>
        <taxon>Verrucomicrobiota</taxon>
        <taxon>Opitutia</taxon>
        <taxon>Opitutales</taxon>
        <taxon>Opitutaceae</taxon>
        <taxon>Horticoccus</taxon>
    </lineage>
</organism>
<keyword evidence="1" id="KW-1133">Transmembrane helix</keyword>
<keyword evidence="3" id="KW-1185">Reference proteome</keyword>
<dbReference type="KEGG" id="ole:K0B96_07645"/>
<feature type="transmembrane region" description="Helical" evidence="1">
    <location>
        <begin position="173"/>
        <end position="202"/>
    </location>
</feature>
<dbReference type="EMBL" id="CP080507">
    <property type="protein sequence ID" value="QYM80469.1"/>
    <property type="molecule type" value="Genomic_DNA"/>
</dbReference>
<feature type="transmembrane region" description="Helical" evidence="1">
    <location>
        <begin position="277"/>
        <end position="298"/>
    </location>
</feature>